<evidence type="ECO:0000313" key="2">
    <source>
        <dbReference type="Proteomes" id="UP000607435"/>
    </source>
</evidence>
<comment type="caution">
    <text evidence="1">The sequence shown here is derived from an EMBL/GenBank/DDBJ whole genome shotgun (WGS) entry which is preliminary data.</text>
</comment>
<dbReference type="EMBL" id="JACOME010000008">
    <property type="protein sequence ID" value="MBC3847985.1"/>
    <property type="molecule type" value="Genomic_DNA"/>
</dbReference>
<protein>
    <submittedName>
        <fullName evidence="1">Uncharacterized protein</fullName>
    </submittedName>
</protein>
<dbReference type="Proteomes" id="UP000607435">
    <property type="component" value="Unassembled WGS sequence"/>
</dbReference>
<reference evidence="1 2" key="1">
    <citation type="submission" date="2020-08" db="EMBL/GenBank/DDBJ databases">
        <title>Winogradskyella ouciana sp. nov., isolated from the hadal seawater of the Mariana Trench.</title>
        <authorList>
            <person name="He X."/>
        </authorList>
    </citation>
    <scope>NUCLEOTIDE SEQUENCE [LARGE SCALE GENOMIC DNA]</scope>
    <source>
        <strain evidence="1 2">KCTC 22026</strain>
    </source>
</reference>
<name>A0ABR6Y6X5_9FLAO</name>
<dbReference type="RefSeq" id="WP_186847087.1">
    <property type="nucleotide sequence ID" value="NZ_JACOME010000008.1"/>
</dbReference>
<proteinExistence type="predicted"/>
<organism evidence="1 2">
    <name type="scientific">Winogradskyella echinorum</name>
    <dbReference type="NCBI Taxonomy" id="538189"/>
    <lineage>
        <taxon>Bacteria</taxon>
        <taxon>Pseudomonadati</taxon>
        <taxon>Bacteroidota</taxon>
        <taxon>Flavobacteriia</taxon>
        <taxon>Flavobacteriales</taxon>
        <taxon>Flavobacteriaceae</taxon>
        <taxon>Winogradskyella</taxon>
    </lineage>
</organism>
<gene>
    <name evidence="1" type="ORF">H6H04_16440</name>
</gene>
<keyword evidence="2" id="KW-1185">Reference proteome</keyword>
<accession>A0ABR6Y6X5</accession>
<sequence length="176" mass="20236">MQRTLFILILLLCYSCRCDEETYYLSDDTIALFPYENASSLTFIDSNQNFILFESITYEHDIYEESSPTSSFYTGSNCDDSFEEINVSMSSSSNYELYVGTSSGFRTTIVDNNVGSFGIYYGLEENNYINNYSYNGVIYDDVLRIYSNFNNSEIILIQNIGVVSIRFGNQEMMLEN</sequence>
<evidence type="ECO:0000313" key="1">
    <source>
        <dbReference type="EMBL" id="MBC3847985.1"/>
    </source>
</evidence>